<name>A0A2T3KJ93_9GAMM</name>
<evidence type="ECO:0000313" key="5">
    <source>
        <dbReference type="EMBL" id="PSU99562.1"/>
    </source>
</evidence>
<sequence>MKKIIFLTTLLGFSTASQAGLHVEFKNVNNLNNNNGGNSSRVYVCTLQPFRDVFVDVGITEDIARYKVKQRCEKSQGENSIFCKAKEAQCVASSLAFGIDTNRSNGISIYSSNNQMGTSVNITHDEPNLSIYNFDNRMSSYDIPSGWTVRFYEGTNYTGGFYTRKGGDGNATGFDNKVSSIKILSTF</sequence>
<gene>
    <name evidence="5" type="ORF">C9J27_07935</name>
</gene>
<comment type="caution">
    <text evidence="5">The sequence shown here is derived from an EMBL/GenBank/DDBJ whole genome shotgun (WGS) entry which is preliminary data.</text>
</comment>
<keyword evidence="2" id="KW-0677">Repeat</keyword>
<organism evidence="5 6">
    <name type="scientific">Photobacterium kishitanii</name>
    <dbReference type="NCBI Taxonomy" id="318456"/>
    <lineage>
        <taxon>Bacteria</taxon>
        <taxon>Pseudomonadati</taxon>
        <taxon>Pseudomonadota</taxon>
        <taxon>Gammaproteobacteria</taxon>
        <taxon>Vibrionales</taxon>
        <taxon>Vibrionaceae</taxon>
        <taxon>Photobacterium</taxon>
    </lineage>
</organism>
<dbReference type="InterPro" id="IPR011024">
    <property type="entry name" value="G_crystallin-like"/>
</dbReference>
<evidence type="ECO:0000256" key="2">
    <source>
        <dbReference type="ARBA" id="ARBA00022737"/>
    </source>
</evidence>
<dbReference type="SUPFAM" id="SSF49695">
    <property type="entry name" value="gamma-Crystallin-like"/>
    <property type="match status" value="1"/>
</dbReference>
<reference evidence="5 6" key="1">
    <citation type="submission" date="2018-01" db="EMBL/GenBank/DDBJ databases">
        <title>Whole genome sequencing of Histamine producing bacteria.</title>
        <authorList>
            <person name="Butler K."/>
        </authorList>
    </citation>
    <scope>NUCLEOTIDE SEQUENCE [LARGE SCALE GENOMIC DNA]</scope>
    <source>
        <strain evidence="5 6">FS-7.2</strain>
    </source>
</reference>
<protein>
    <recommendedName>
        <fullName evidence="4">Beta/gamma crystallin 'Greek key' domain-containing protein</fullName>
    </recommendedName>
</protein>
<dbReference type="InterPro" id="IPR001064">
    <property type="entry name" value="Beta/gamma_crystallin"/>
</dbReference>
<dbReference type="Proteomes" id="UP000241426">
    <property type="component" value="Unassembled WGS sequence"/>
</dbReference>
<evidence type="ECO:0000259" key="4">
    <source>
        <dbReference type="SMART" id="SM00247"/>
    </source>
</evidence>
<dbReference type="RefSeq" id="WP_107289460.1">
    <property type="nucleotide sequence ID" value="NZ_PYNF01000005.1"/>
</dbReference>
<feature type="signal peptide" evidence="3">
    <location>
        <begin position="1"/>
        <end position="19"/>
    </location>
</feature>
<accession>A0A2T3KJ93</accession>
<proteinExistence type="inferred from homology"/>
<feature type="chain" id="PRO_5015641466" description="Beta/gamma crystallin 'Greek key' domain-containing protein" evidence="3">
    <location>
        <begin position="20"/>
        <end position="187"/>
    </location>
</feature>
<evidence type="ECO:0000256" key="1">
    <source>
        <dbReference type="ARBA" id="ARBA00009646"/>
    </source>
</evidence>
<dbReference type="AlphaFoldDB" id="A0A2T3KJ93"/>
<comment type="similarity">
    <text evidence="1">Belongs to the beta/gamma-crystallin family.</text>
</comment>
<evidence type="ECO:0000256" key="3">
    <source>
        <dbReference type="SAM" id="SignalP"/>
    </source>
</evidence>
<keyword evidence="3" id="KW-0732">Signal</keyword>
<dbReference type="Gene3D" id="2.60.20.10">
    <property type="entry name" value="Crystallins"/>
    <property type="match status" value="1"/>
</dbReference>
<dbReference type="EMBL" id="PYNF01000005">
    <property type="protein sequence ID" value="PSU99562.1"/>
    <property type="molecule type" value="Genomic_DNA"/>
</dbReference>
<feature type="domain" description="Beta/gamma crystallin 'Greek key'" evidence="4">
    <location>
        <begin position="106"/>
        <end position="184"/>
    </location>
</feature>
<evidence type="ECO:0000313" key="6">
    <source>
        <dbReference type="Proteomes" id="UP000241426"/>
    </source>
</evidence>
<dbReference type="SMART" id="SM00247">
    <property type="entry name" value="XTALbg"/>
    <property type="match status" value="1"/>
</dbReference>